<dbReference type="GO" id="GO:0005829">
    <property type="term" value="C:cytosol"/>
    <property type="evidence" value="ECO:0007669"/>
    <property type="project" value="TreeGrafter"/>
</dbReference>
<keyword evidence="6 11" id="KW-0547">Nucleotide-binding</keyword>
<reference evidence="12 13" key="1">
    <citation type="submission" date="2017-10" db="EMBL/GenBank/DDBJ databases">
        <title>Bacillus sp. nov., a halophilic bacterium isolated from a Yangshapao Lake.</title>
        <authorList>
            <person name="Wang H."/>
        </authorList>
    </citation>
    <scope>NUCLEOTIDE SEQUENCE [LARGE SCALE GENOMIC DNA]</scope>
    <source>
        <strain evidence="12 13">YSP-3</strain>
    </source>
</reference>
<feature type="binding site" evidence="11">
    <location>
        <position position="47"/>
    </location>
    <ligand>
        <name>substrate</name>
    </ligand>
</feature>
<dbReference type="GO" id="GO:0005524">
    <property type="term" value="F:ATP binding"/>
    <property type="evidence" value="ECO:0007669"/>
    <property type="project" value="UniProtKB-UniRule"/>
</dbReference>
<evidence type="ECO:0000256" key="3">
    <source>
        <dbReference type="ARBA" id="ARBA00004868"/>
    </source>
</evidence>
<evidence type="ECO:0000313" key="13">
    <source>
        <dbReference type="Proteomes" id="UP000248066"/>
    </source>
</evidence>
<dbReference type="GO" id="GO:0009229">
    <property type="term" value="P:thiamine diphosphate biosynthetic process"/>
    <property type="evidence" value="ECO:0007669"/>
    <property type="project" value="UniProtKB-UniRule"/>
</dbReference>
<dbReference type="PANTHER" id="PTHR20858">
    <property type="entry name" value="PHOSPHOMETHYLPYRIMIDINE KINASE"/>
    <property type="match status" value="1"/>
</dbReference>
<dbReference type="PANTHER" id="PTHR20858:SF17">
    <property type="entry name" value="HYDROXYMETHYLPYRIMIDINE_PHOSPHOMETHYLPYRIMIDINE KINASE THI20-RELATED"/>
    <property type="match status" value="1"/>
</dbReference>
<comment type="pathway">
    <text evidence="3 11">Cofactor biosynthesis; thiamine diphosphate biosynthesis; 4-methyl-5-(2-phosphoethyl)-thiazole from 5-(2-hydroxyethyl)-4-methylthiazole: step 1/1.</text>
</comment>
<feature type="binding site" evidence="11">
    <location>
        <position position="169"/>
    </location>
    <ligand>
        <name>ATP</name>
        <dbReference type="ChEBI" id="CHEBI:30616"/>
    </ligand>
</feature>
<comment type="cofactor">
    <cofactor evidence="2 11">
        <name>Mg(2+)</name>
        <dbReference type="ChEBI" id="CHEBI:18420"/>
    </cofactor>
</comment>
<sequence length="270" mass="28609">MNKMDQKVIELRQEIKSKSPLIHNMTNVVVTNFTANGLYALGASPVMAYAKEEVEDMAGIAAGVVLNIGTLTAEQVEAMLLAGKAANRKGVPVFLDPVGAGATPYRTDASRRLLEELEITFLRGNLGEISNLTGEQIEMKGVDSKDTRENAAEIAKKAARMFGTNVVITGETDVVTDGDSVYSVFNGTPELTKVTGTGCLLTSVLASFCAVGSDNLLEAAVCALGFYGIAAETAAGQSSGPGSFQISFLDQLGTIEDNKLKQNFRSKKEE</sequence>
<dbReference type="HAMAP" id="MF_00228">
    <property type="entry name" value="Thz_kinase"/>
    <property type="match status" value="1"/>
</dbReference>
<dbReference type="GO" id="GO:0008902">
    <property type="term" value="F:hydroxymethylpyrimidine kinase activity"/>
    <property type="evidence" value="ECO:0007669"/>
    <property type="project" value="TreeGrafter"/>
</dbReference>
<keyword evidence="4 11" id="KW-0808">Transferase</keyword>
<gene>
    <name evidence="11" type="primary">thiM</name>
    <name evidence="12" type="ORF">CR205_04400</name>
</gene>
<keyword evidence="8 11" id="KW-0067">ATP-binding</keyword>
<evidence type="ECO:0000256" key="1">
    <source>
        <dbReference type="ARBA" id="ARBA00001771"/>
    </source>
</evidence>
<evidence type="ECO:0000256" key="8">
    <source>
        <dbReference type="ARBA" id="ARBA00022840"/>
    </source>
</evidence>
<dbReference type="Proteomes" id="UP000248066">
    <property type="component" value="Unassembled WGS sequence"/>
</dbReference>
<evidence type="ECO:0000256" key="10">
    <source>
        <dbReference type="ARBA" id="ARBA00022977"/>
    </source>
</evidence>
<dbReference type="AlphaFoldDB" id="A0A2W0HD19"/>
<feature type="binding site" evidence="11">
    <location>
        <position position="123"/>
    </location>
    <ligand>
        <name>ATP</name>
        <dbReference type="ChEBI" id="CHEBI:30616"/>
    </ligand>
</feature>
<evidence type="ECO:0000256" key="9">
    <source>
        <dbReference type="ARBA" id="ARBA00022842"/>
    </source>
</evidence>
<dbReference type="PRINTS" id="PR01099">
    <property type="entry name" value="HYETHTZKNASE"/>
</dbReference>
<evidence type="ECO:0000256" key="4">
    <source>
        <dbReference type="ARBA" id="ARBA00022679"/>
    </source>
</evidence>
<dbReference type="EMBL" id="PDOF01000001">
    <property type="protein sequence ID" value="PYZ97840.1"/>
    <property type="molecule type" value="Genomic_DNA"/>
</dbReference>
<keyword evidence="13" id="KW-1185">Reference proteome</keyword>
<dbReference type="UniPathway" id="UPA00060">
    <property type="reaction ID" value="UER00139"/>
</dbReference>
<keyword evidence="5 11" id="KW-0479">Metal-binding</keyword>
<evidence type="ECO:0000313" key="12">
    <source>
        <dbReference type="EMBL" id="PYZ97840.1"/>
    </source>
</evidence>
<dbReference type="GO" id="GO:0004417">
    <property type="term" value="F:hydroxyethylthiazole kinase activity"/>
    <property type="evidence" value="ECO:0007669"/>
    <property type="project" value="UniProtKB-UniRule"/>
</dbReference>
<dbReference type="CDD" id="cd01170">
    <property type="entry name" value="THZ_kinase"/>
    <property type="match status" value="1"/>
</dbReference>
<dbReference type="InterPro" id="IPR029056">
    <property type="entry name" value="Ribokinase-like"/>
</dbReference>
<feature type="binding site" evidence="11">
    <location>
        <position position="196"/>
    </location>
    <ligand>
        <name>substrate</name>
    </ligand>
</feature>
<dbReference type="PIRSF" id="PIRSF000513">
    <property type="entry name" value="Thz_kinase"/>
    <property type="match status" value="1"/>
</dbReference>
<name>A0A2W0HD19_9BACI</name>
<dbReference type="GO" id="GO:0000287">
    <property type="term" value="F:magnesium ion binding"/>
    <property type="evidence" value="ECO:0007669"/>
    <property type="project" value="UniProtKB-UniRule"/>
</dbReference>
<dbReference type="GO" id="GO:0008972">
    <property type="term" value="F:phosphomethylpyrimidine kinase activity"/>
    <property type="evidence" value="ECO:0007669"/>
    <property type="project" value="TreeGrafter"/>
</dbReference>
<dbReference type="SUPFAM" id="SSF53613">
    <property type="entry name" value="Ribokinase-like"/>
    <property type="match status" value="1"/>
</dbReference>
<comment type="function">
    <text evidence="11">Catalyzes the phosphorylation of the hydroxyl group of 4-methyl-5-beta-hydroxyethylthiazole (THZ).</text>
</comment>
<organism evidence="12 13">
    <name type="scientific">Alteribacter lacisalsi</name>
    <dbReference type="NCBI Taxonomy" id="2045244"/>
    <lineage>
        <taxon>Bacteria</taxon>
        <taxon>Bacillati</taxon>
        <taxon>Bacillota</taxon>
        <taxon>Bacilli</taxon>
        <taxon>Bacillales</taxon>
        <taxon>Bacillaceae</taxon>
        <taxon>Alteribacter</taxon>
    </lineage>
</organism>
<evidence type="ECO:0000256" key="6">
    <source>
        <dbReference type="ARBA" id="ARBA00022741"/>
    </source>
</evidence>
<evidence type="ECO:0000256" key="5">
    <source>
        <dbReference type="ARBA" id="ARBA00022723"/>
    </source>
</evidence>
<evidence type="ECO:0000256" key="11">
    <source>
        <dbReference type="HAMAP-Rule" id="MF_00228"/>
    </source>
</evidence>
<protein>
    <recommendedName>
        <fullName evidence="11">Hydroxyethylthiazole kinase</fullName>
        <ecNumber evidence="11">2.7.1.50</ecNumber>
    </recommendedName>
    <alternativeName>
        <fullName evidence="11">4-methyl-5-beta-hydroxyethylthiazole kinase</fullName>
        <shortName evidence="11">TH kinase</shortName>
        <shortName evidence="11">Thz kinase</shortName>
    </alternativeName>
</protein>
<dbReference type="NCBIfam" id="TIGR00694">
    <property type="entry name" value="thiM"/>
    <property type="match status" value="1"/>
</dbReference>
<keyword evidence="9 11" id="KW-0460">Magnesium</keyword>
<keyword evidence="7 11" id="KW-0418">Kinase</keyword>
<comment type="similarity">
    <text evidence="11">Belongs to the Thz kinase family.</text>
</comment>
<dbReference type="GO" id="GO:0009228">
    <property type="term" value="P:thiamine biosynthetic process"/>
    <property type="evidence" value="ECO:0007669"/>
    <property type="project" value="UniProtKB-KW"/>
</dbReference>
<dbReference type="NCBIfam" id="NF006830">
    <property type="entry name" value="PRK09355.1"/>
    <property type="match status" value="1"/>
</dbReference>
<dbReference type="Gene3D" id="3.40.1190.20">
    <property type="match status" value="1"/>
</dbReference>
<dbReference type="EC" id="2.7.1.50" evidence="11"/>
<comment type="catalytic activity">
    <reaction evidence="1 11">
        <text>5-(2-hydroxyethyl)-4-methylthiazole + ATP = 4-methyl-5-(2-phosphooxyethyl)-thiazole + ADP + H(+)</text>
        <dbReference type="Rhea" id="RHEA:24212"/>
        <dbReference type="ChEBI" id="CHEBI:15378"/>
        <dbReference type="ChEBI" id="CHEBI:17957"/>
        <dbReference type="ChEBI" id="CHEBI:30616"/>
        <dbReference type="ChEBI" id="CHEBI:58296"/>
        <dbReference type="ChEBI" id="CHEBI:456216"/>
        <dbReference type="EC" id="2.7.1.50"/>
    </reaction>
</comment>
<dbReference type="OrthoDB" id="9778146at2"/>
<dbReference type="InterPro" id="IPR000417">
    <property type="entry name" value="Hyethyz_kinase"/>
</dbReference>
<dbReference type="Pfam" id="PF02110">
    <property type="entry name" value="HK"/>
    <property type="match status" value="1"/>
</dbReference>
<proteinExistence type="inferred from homology"/>
<evidence type="ECO:0000256" key="2">
    <source>
        <dbReference type="ARBA" id="ARBA00001946"/>
    </source>
</evidence>
<evidence type="ECO:0000256" key="7">
    <source>
        <dbReference type="ARBA" id="ARBA00022777"/>
    </source>
</evidence>
<comment type="caution">
    <text evidence="12">The sequence shown here is derived from an EMBL/GenBank/DDBJ whole genome shotgun (WGS) entry which is preliminary data.</text>
</comment>
<accession>A0A2W0HD19</accession>
<keyword evidence="10 11" id="KW-0784">Thiamine biosynthesis</keyword>